<evidence type="ECO:0000313" key="2">
    <source>
        <dbReference type="EMBL" id="VAX32256.1"/>
    </source>
</evidence>
<accession>A0A3B1CNZ2</accession>
<protein>
    <recommendedName>
        <fullName evidence="1">Transcription factor zinc-finger domain-containing protein</fullName>
    </recommendedName>
</protein>
<dbReference type="Pfam" id="PF13453">
    <property type="entry name" value="Zn_ribbon_TFIIB"/>
    <property type="match status" value="2"/>
</dbReference>
<dbReference type="InterPro" id="IPR027392">
    <property type="entry name" value="TF_Znf"/>
</dbReference>
<evidence type="ECO:0000259" key="1">
    <source>
        <dbReference type="Pfam" id="PF13453"/>
    </source>
</evidence>
<gene>
    <name evidence="2" type="ORF">MNBD_NITROSPIRAE01-373</name>
</gene>
<sequence>MDQHVCQHCSKSINLKSRHCPFCGGENKAEVVHNIPLCPRCHETLTRFEYGESALDACPTCEGFWLDTRDFNALTSERNVYADKSIPYEYQKQALPNEVNYLACPLCESMMNRKNFRKISGVLIDQCRDHGIWLDAGELDQIRCFIANGGLDKSQDREIVRNREDLDLVAHKVKNLEFMQKRLNFWNFKYWLFKI</sequence>
<feature type="domain" description="Transcription factor zinc-finger" evidence="1">
    <location>
        <begin position="104"/>
        <end position="142"/>
    </location>
</feature>
<reference evidence="2" key="1">
    <citation type="submission" date="2018-06" db="EMBL/GenBank/DDBJ databases">
        <authorList>
            <person name="Zhirakovskaya E."/>
        </authorList>
    </citation>
    <scope>NUCLEOTIDE SEQUENCE</scope>
</reference>
<name>A0A3B1CNZ2_9ZZZZ</name>
<dbReference type="AlphaFoldDB" id="A0A3B1CNZ2"/>
<dbReference type="EMBL" id="UOGF01000085">
    <property type="protein sequence ID" value="VAX32256.1"/>
    <property type="molecule type" value="Genomic_DNA"/>
</dbReference>
<feature type="domain" description="Transcription factor zinc-finger" evidence="1">
    <location>
        <begin position="38"/>
        <end position="75"/>
    </location>
</feature>
<proteinExistence type="predicted"/>
<organism evidence="2">
    <name type="scientific">hydrothermal vent metagenome</name>
    <dbReference type="NCBI Taxonomy" id="652676"/>
    <lineage>
        <taxon>unclassified sequences</taxon>
        <taxon>metagenomes</taxon>
        <taxon>ecological metagenomes</taxon>
    </lineage>
</organism>